<keyword evidence="2" id="KW-1185">Reference proteome</keyword>
<dbReference type="EMBL" id="BPLR01009522">
    <property type="protein sequence ID" value="GIY32540.1"/>
    <property type="molecule type" value="Genomic_DNA"/>
</dbReference>
<sequence length="81" mass="8934">MSGCHLSLVNALAFRCSGFMGKRARTKEPSGEIALATRRTKINDWTTFCKEMDCLQKFHLLAPLILHPVIGLRALTSSGTN</sequence>
<protein>
    <recommendedName>
        <fullName evidence="3">Secreted protein</fullName>
    </recommendedName>
</protein>
<evidence type="ECO:0008006" key="3">
    <source>
        <dbReference type="Google" id="ProtNLM"/>
    </source>
</evidence>
<accession>A0AAV4SJ69</accession>
<evidence type="ECO:0000313" key="1">
    <source>
        <dbReference type="EMBL" id="GIY32540.1"/>
    </source>
</evidence>
<comment type="caution">
    <text evidence="1">The sequence shown here is derived from an EMBL/GenBank/DDBJ whole genome shotgun (WGS) entry which is preliminary data.</text>
</comment>
<evidence type="ECO:0000313" key="2">
    <source>
        <dbReference type="Proteomes" id="UP001054945"/>
    </source>
</evidence>
<organism evidence="1 2">
    <name type="scientific">Caerostris extrusa</name>
    <name type="common">Bark spider</name>
    <name type="synonym">Caerostris bankana</name>
    <dbReference type="NCBI Taxonomy" id="172846"/>
    <lineage>
        <taxon>Eukaryota</taxon>
        <taxon>Metazoa</taxon>
        <taxon>Ecdysozoa</taxon>
        <taxon>Arthropoda</taxon>
        <taxon>Chelicerata</taxon>
        <taxon>Arachnida</taxon>
        <taxon>Araneae</taxon>
        <taxon>Araneomorphae</taxon>
        <taxon>Entelegynae</taxon>
        <taxon>Araneoidea</taxon>
        <taxon>Araneidae</taxon>
        <taxon>Caerostris</taxon>
    </lineage>
</organism>
<name>A0AAV4SJ69_CAEEX</name>
<reference evidence="1 2" key="1">
    <citation type="submission" date="2021-06" db="EMBL/GenBank/DDBJ databases">
        <title>Caerostris extrusa draft genome.</title>
        <authorList>
            <person name="Kono N."/>
            <person name="Arakawa K."/>
        </authorList>
    </citation>
    <scope>NUCLEOTIDE SEQUENCE [LARGE SCALE GENOMIC DNA]</scope>
</reference>
<dbReference type="Proteomes" id="UP001054945">
    <property type="component" value="Unassembled WGS sequence"/>
</dbReference>
<proteinExistence type="predicted"/>
<dbReference type="AlphaFoldDB" id="A0AAV4SJ69"/>
<gene>
    <name evidence="1" type="ORF">CEXT_576021</name>
</gene>